<dbReference type="AlphaFoldDB" id="A0A3M2RVH1"/>
<name>A0A3M2RVH1_9HYPO</name>
<evidence type="ECO:0000313" key="3">
    <source>
        <dbReference type="Proteomes" id="UP000277212"/>
    </source>
</evidence>
<gene>
    <name evidence="2" type="ORF">CDV36_011092</name>
</gene>
<accession>A0A3M2RVH1</accession>
<evidence type="ECO:0000256" key="1">
    <source>
        <dbReference type="SAM" id="Phobius"/>
    </source>
</evidence>
<sequence>MSLFNPIFNPLLPRMTPGGSSVDLPEDSKKFNSHSPDPQTITKIVITASVVGWFVFGIISILIINGNGRAGRWVPEWYLDSRGKMKHKLAVLGWWVFVVLFWPLLWVGYTVKKIVGGFTACFGKCRRRGEGLKKLNSKSSADEMGKAYDTAV</sequence>
<keyword evidence="1" id="KW-0472">Membrane</keyword>
<dbReference type="OrthoDB" id="4927953at2759"/>
<keyword evidence="1" id="KW-1133">Transmembrane helix</keyword>
<dbReference type="Proteomes" id="UP000277212">
    <property type="component" value="Unassembled WGS sequence"/>
</dbReference>
<dbReference type="EMBL" id="NKUJ01000249">
    <property type="protein sequence ID" value="RMJ09264.1"/>
    <property type="molecule type" value="Genomic_DNA"/>
</dbReference>
<comment type="caution">
    <text evidence="2">The sequence shown here is derived from an EMBL/GenBank/DDBJ whole genome shotgun (WGS) entry which is preliminary data.</text>
</comment>
<feature type="transmembrane region" description="Helical" evidence="1">
    <location>
        <begin position="44"/>
        <end position="68"/>
    </location>
</feature>
<evidence type="ECO:0000313" key="2">
    <source>
        <dbReference type="EMBL" id="RMJ09264.1"/>
    </source>
</evidence>
<keyword evidence="3" id="KW-1185">Reference proteome</keyword>
<reference evidence="2 3" key="1">
    <citation type="submission" date="2017-06" db="EMBL/GenBank/DDBJ databases">
        <title>Comparative genomic analysis of Ambrosia Fusariam Clade fungi.</title>
        <authorList>
            <person name="Stajich J.E."/>
            <person name="Carrillo J."/>
            <person name="Kijimoto T."/>
            <person name="Eskalen A."/>
            <person name="O'Donnell K."/>
            <person name="Kasson M."/>
        </authorList>
    </citation>
    <scope>NUCLEOTIDE SEQUENCE [LARGE SCALE GENOMIC DNA]</scope>
    <source>
        <strain evidence="2">UCR3666</strain>
    </source>
</reference>
<keyword evidence="1" id="KW-0812">Transmembrane</keyword>
<protein>
    <submittedName>
        <fullName evidence="2">Uncharacterized protein</fullName>
    </submittedName>
</protein>
<proteinExistence type="predicted"/>
<organism evidence="2 3">
    <name type="scientific">Fusarium kuroshium</name>
    <dbReference type="NCBI Taxonomy" id="2010991"/>
    <lineage>
        <taxon>Eukaryota</taxon>
        <taxon>Fungi</taxon>
        <taxon>Dikarya</taxon>
        <taxon>Ascomycota</taxon>
        <taxon>Pezizomycotina</taxon>
        <taxon>Sordariomycetes</taxon>
        <taxon>Hypocreomycetidae</taxon>
        <taxon>Hypocreales</taxon>
        <taxon>Nectriaceae</taxon>
        <taxon>Fusarium</taxon>
        <taxon>Fusarium solani species complex</taxon>
    </lineage>
</organism>
<feature type="transmembrane region" description="Helical" evidence="1">
    <location>
        <begin position="89"/>
        <end position="109"/>
    </location>
</feature>